<feature type="compositionally biased region" description="Polar residues" evidence="1">
    <location>
        <begin position="212"/>
        <end position="221"/>
    </location>
</feature>
<dbReference type="AlphaFoldDB" id="A0AAW3BQU3"/>
<proteinExistence type="predicted"/>
<keyword evidence="3" id="KW-1185">Reference proteome</keyword>
<sequence>MPINPEYIPLPKSKEMFAIASWRDSPGLNTTPATHSGVSASPHLASADALRNGKGLAGLYATTTTTTTTMTNTSAAAGGALFSPAVQSEENSKDAAKTKTPLVASVSGATAGKKKKRKSGSGATANAAGSGGRPDDVEDFFVHILLPACVSAETLEFELQAQATPLKSIEVGLPKVLFPRKPAGEIGGDASPPTATALAPDAVSGKIASSPCRDSSGNPANSELGLPPMYLPPASLPHPAPSESACGTMPSVAGAQINGNGAASGAAASPGHQGGEYQVSLLFAERAEAEKTVTFVQRRWPAAAVSLASRSRSVLNATLVLKGMPNQAKTETVLTEMQKLPHMPSYVRLLRSDRGVFKGVVFAKYANCEVAEECKLRLEKFMLGSRPLKVEFKKKSTAAASASAAMMESKRSLQELVRELRVSTAHEGFHLSRTDVEKEALKVLKQLCQSYGLMFDINDQQVTVRRVLGANGAGSEKPSPSLRPQPITPAWAPATPAPLRPMDFKGISHWKDIRSQASTLGIIRPLGPEDGKPAFSTGRGRPL</sequence>
<reference evidence="2 3" key="1">
    <citation type="submission" date="2024-02" db="EMBL/GenBank/DDBJ databases">
        <title>FIRST GENOME SEQUENCES OF Leishmania (Viannia) shawi, Leishmania (Viannia) lindenbergi AND Leishmania (Viannia) utingensis.</title>
        <authorList>
            <person name="Resadore F."/>
            <person name="Custodio M.G.F."/>
            <person name="Boite M.C."/>
            <person name="Cupolillo E."/>
            <person name="Ferreira G.E.M."/>
        </authorList>
    </citation>
    <scope>NUCLEOTIDE SEQUENCE [LARGE SCALE GENOMIC DNA]</scope>
    <source>
        <strain evidence="2 3">MDAS/BR/1979/M5533</strain>
    </source>
</reference>
<dbReference type="SUPFAM" id="SSF54928">
    <property type="entry name" value="RNA-binding domain, RBD"/>
    <property type="match status" value="1"/>
</dbReference>
<evidence type="ECO:0000256" key="1">
    <source>
        <dbReference type="SAM" id="MobiDB-lite"/>
    </source>
</evidence>
<accession>A0AAW3BQU3</accession>
<feature type="region of interest" description="Disordered" evidence="1">
    <location>
        <begin position="107"/>
        <end position="133"/>
    </location>
</feature>
<dbReference type="InterPro" id="IPR012677">
    <property type="entry name" value="Nucleotide-bd_a/b_plait_sf"/>
</dbReference>
<dbReference type="GO" id="GO:0003676">
    <property type="term" value="F:nucleic acid binding"/>
    <property type="evidence" value="ECO:0007669"/>
    <property type="project" value="InterPro"/>
</dbReference>
<evidence type="ECO:0000313" key="3">
    <source>
        <dbReference type="Proteomes" id="UP001501274"/>
    </source>
</evidence>
<name>A0AAW3BQU3_9TRYP</name>
<dbReference type="EMBL" id="JBAMZN010000026">
    <property type="protein sequence ID" value="KAL0523846.1"/>
    <property type="molecule type" value="Genomic_DNA"/>
</dbReference>
<protein>
    <recommendedName>
        <fullName evidence="4">RRM domain-containing protein</fullName>
    </recommendedName>
</protein>
<organism evidence="2 3">
    <name type="scientific">Leishmania naiffi</name>
    <dbReference type="NCBI Taxonomy" id="5678"/>
    <lineage>
        <taxon>Eukaryota</taxon>
        <taxon>Discoba</taxon>
        <taxon>Euglenozoa</taxon>
        <taxon>Kinetoplastea</taxon>
        <taxon>Metakinetoplastina</taxon>
        <taxon>Trypanosomatida</taxon>
        <taxon>Trypanosomatidae</taxon>
        <taxon>Leishmaniinae</taxon>
        <taxon>Leishmania</taxon>
        <taxon>Leishmania naiffi species complex</taxon>
    </lineage>
</organism>
<evidence type="ECO:0000313" key="2">
    <source>
        <dbReference type="EMBL" id="KAL0523846.1"/>
    </source>
</evidence>
<dbReference type="InterPro" id="IPR035979">
    <property type="entry name" value="RBD_domain_sf"/>
</dbReference>
<dbReference type="Proteomes" id="UP001501274">
    <property type="component" value="Unassembled WGS sequence"/>
</dbReference>
<feature type="region of interest" description="Disordered" evidence="1">
    <location>
        <begin position="185"/>
        <end position="221"/>
    </location>
</feature>
<comment type="caution">
    <text evidence="2">The sequence shown here is derived from an EMBL/GenBank/DDBJ whole genome shotgun (WGS) entry which is preliminary data.</text>
</comment>
<dbReference type="CDD" id="cd00590">
    <property type="entry name" value="RRM_SF"/>
    <property type="match status" value="1"/>
</dbReference>
<gene>
    <name evidence="2" type="ORF">Q4I28_004255</name>
</gene>
<dbReference type="Gene3D" id="3.30.70.330">
    <property type="match status" value="1"/>
</dbReference>
<feature type="region of interest" description="Disordered" evidence="1">
    <location>
        <begin position="521"/>
        <end position="543"/>
    </location>
</feature>
<evidence type="ECO:0008006" key="4">
    <source>
        <dbReference type="Google" id="ProtNLM"/>
    </source>
</evidence>